<dbReference type="GO" id="GO:0016628">
    <property type="term" value="F:oxidoreductase activity, acting on the CH-CH group of donors, NAD or NADP as acceptor"/>
    <property type="evidence" value="ECO:0007669"/>
    <property type="project" value="UniProtKB-ARBA"/>
</dbReference>
<comment type="similarity">
    <text evidence="2">Belongs to the NADH:flavin oxidoreductase/NADH oxidase family.</text>
</comment>
<dbReference type="CDD" id="cd02933">
    <property type="entry name" value="OYE_like_FMN"/>
    <property type="match status" value="1"/>
</dbReference>
<evidence type="ECO:0000256" key="1">
    <source>
        <dbReference type="ARBA" id="ARBA00001917"/>
    </source>
</evidence>
<accession>A0AA41KYZ3</accession>
<dbReference type="AlphaFoldDB" id="A0AA41KYZ3"/>
<evidence type="ECO:0000313" key="5">
    <source>
        <dbReference type="EMBL" id="MBV6319376.1"/>
    </source>
</evidence>
<name>A0AA41KYZ3_9BURK</name>
<comment type="cofactor">
    <cofactor evidence="1">
        <name>FMN</name>
        <dbReference type="ChEBI" id="CHEBI:58210"/>
    </cofactor>
</comment>
<dbReference type="FunFam" id="3.20.20.70:FF:000059">
    <property type="entry name" value="N-ethylmaleimide reductase, FMN-linked"/>
    <property type="match status" value="1"/>
</dbReference>
<sequence>MFEPISLGDIALANRFVMAPMTRNRATEAGLATELMATYYAQRASAGLIISEGIQPSQVGQGFSGTPGLHTPEQVESWKMVTGAVHQAGGRIVAQLMHAGRIGHPALYPSAHLPVAPSAIAAEGKTYTRDGMLDYPTPIALTKSEIARTVDDFATAALNAIAAGFDGVEIHGGNGFLLHQFMAANTNQRGDDYGGSLAARVRLAVEVAQAVTAAIGAGRTGMRISPSNPYNDIAEGDSLALYRELVSRLPDLAFLHVMEAYCREQTLAVRENWRGALILNPHASADDGAVSGAVADAVVDEDLADAVVFGALFLANPDLPARILAGGPFNVVDQATLYGGDQRGYTDYPSL</sequence>
<gene>
    <name evidence="5" type="ORF">KVP70_00395</name>
</gene>
<dbReference type="Proteomes" id="UP001155901">
    <property type="component" value="Unassembled WGS sequence"/>
</dbReference>
<dbReference type="EMBL" id="JAHTGR010000001">
    <property type="protein sequence ID" value="MBV6319376.1"/>
    <property type="molecule type" value="Genomic_DNA"/>
</dbReference>
<evidence type="ECO:0000313" key="6">
    <source>
        <dbReference type="Proteomes" id="UP001155901"/>
    </source>
</evidence>
<dbReference type="InterPro" id="IPR001155">
    <property type="entry name" value="OxRdtase_FMN_N"/>
</dbReference>
<dbReference type="GO" id="GO:0010181">
    <property type="term" value="F:FMN binding"/>
    <property type="evidence" value="ECO:0007669"/>
    <property type="project" value="InterPro"/>
</dbReference>
<protein>
    <submittedName>
        <fullName evidence="5">Alkene reductase</fullName>
    </submittedName>
</protein>
<comment type="caution">
    <text evidence="5">The sequence shown here is derived from an EMBL/GenBank/DDBJ whole genome shotgun (WGS) entry which is preliminary data.</text>
</comment>
<dbReference type="PANTHER" id="PTHR22893">
    <property type="entry name" value="NADH OXIDOREDUCTASE-RELATED"/>
    <property type="match status" value="1"/>
</dbReference>
<organism evidence="5 6">
    <name type="scientific">Duganella violaceipulchra</name>
    <dbReference type="NCBI Taxonomy" id="2849652"/>
    <lineage>
        <taxon>Bacteria</taxon>
        <taxon>Pseudomonadati</taxon>
        <taxon>Pseudomonadota</taxon>
        <taxon>Betaproteobacteria</taxon>
        <taxon>Burkholderiales</taxon>
        <taxon>Oxalobacteraceae</taxon>
        <taxon>Telluria group</taxon>
        <taxon>Duganella</taxon>
    </lineage>
</organism>
<dbReference type="PANTHER" id="PTHR22893:SF91">
    <property type="entry name" value="NADPH DEHYDROGENASE 2-RELATED"/>
    <property type="match status" value="1"/>
</dbReference>
<evidence type="ECO:0000256" key="2">
    <source>
        <dbReference type="ARBA" id="ARBA00005979"/>
    </source>
</evidence>
<keyword evidence="3" id="KW-0560">Oxidoreductase</keyword>
<proteinExistence type="inferred from homology"/>
<dbReference type="InterPro" id="IPR045247">
    <property type="entry name" value="Oye-like"/>
</dbReference>
<feature type="domain" description="NADH:flavin oxidoreductase/NADH oxidase N-terminal" evidence="4">
    <location>
        <begin position="1"/>
        <end position="325"/>
    </location>
</feature>
<evidence type="ECO:0000259" key="4">
    <source>
        <dbReference type="Pfam" id="PF00724"/>
    </source>
</evidence>
<dbReference type="GO" id="GO:0005829">
    <property type="term" value="C:cytosol"/>
    <property type="evidence" value="ECO:0007669"/>
    <property type="project" value="UniProtKB-ARBA"/>
</dbReference>
<dbReference type="Pfam" id="PF00724">
    <property type="entry name" value="Oxidored_FMN"/>
    <property type="match status" value="1"/>
</dbReference>
<reference evidence="5" key="1">
    <citation type="submission" date="2021-07" db="EMBL/GenBank/DDBJ databases">
        <title>Characterization of violacein-producing bacteria and related species.</title>
        <authorList>
            <person name="Wilson H.S."/>
            <person name="De Leon M.E."/>
        </authorList>
    </citation>
    <scope>NUCLEOTIDE SEQUENCE</scope>
    <source>
        <strain evidence="5">HSC-15S17</strain>
    </source>
</reference>
<evidence type="ECO:0000256" key="3">
    <source>
        <dbReference type="ARBA" id="ARBA00023002"/>
    </source>
</evidence>